<evidence type="ECO:0000256" key="4">
    <source>
        <dbReference type="ARBA" id="ARBA00022840"/>
    </source>
</evidence>
<reference evidence="8 9" key="1">
    <citation type="submission" date="2007-05" db="EMBL/GenBank/DDBJ databases">
        <title>Complete sequence of chromosome of Acidiphilium cryptum JF-5.</title>
        <authorList>
            <consortium name="US DOE Joint Genome Institute"/>
            <person name="Copeland A."/>
            <person name="Lucas S."/>
            <person name="Lapidus A."/>
            <person name="Barry K."/>
            <person name="Detter J.C."/>
            <person name="Glavina del Rio T."/>
            <person name="Hammon N."/>
            <person name="Israni S."/>
            <person name="Dalin E."/>
            <person name="Tice H."/>
            <person name="Pitluck S."/>
            <person name="Sims D."/>
            <person name="Brettin T."/>
            <person name="Bruce D."/>
            <person name="Han C."/>
            <person name="Schmutz J."/>
            <person name="Larimer F."/>
            <person name="Land M."/>
            <person name="Hauser L."/>
            <person name="Kyrpides N."/>
            <person name="Kim E."/>
            <person name="Magnuson T."/>
            <person name="Richardson P."/>
        </authorList>
    </citation>
    <scope>NUCLEOTIDE SEQUENCE [LARGE SCALE GENOMIC DNA]</scope>
    <source>
        <strain evidence="8 9">JF-5</strain>
    </source>
</reference>
<evidence type="ECO:0000256" key="6">
    <source>
        <dbReference type="ARBA" id="ARBA00023136"/>
    </source>
</evidence>
<name>A5FV09_ACICJ</name>
<evidence type="ECO:0000313" key="8">
    <source>
        <dbReference type="EMBL" id="ABQ29441.1"/>
    </source>
</evidence>
<dbReference type="GO" id="GO:0017004">
    <property type="term" value="P:cytochrome complex assembly"/>
    <property type="evidence" value="ECO:0007669"/>
    <property type="project" value="UniProtKB-KW"/>
</dbReference>
<evidence type="ECO:0000256" key="5">
    <source>
        <dbReference type="ARBA" id="ARBA00022967"/>
    </source>
</evidence>
<evidence type="ECO:0000256" key="3">
    <source>
        <dbReference type="ARBA" id="ARBA00022748"/>
    </source>
</evidence>
<dbReference type="SUPFAM" id="SSF52540">
    <property type="entry name" value="P-loop containing nucleoside triphosphate hydrolases"/>
    <property type="match status" value="1"/>
</dbReference>
<dbReference type="PROSITE" id="PS50893">
    <property type="entry name" value="ABC_TRANSPORTER_2"/>
    <property type="match status" value="1"/>
</dbReference>
<dbReference type="InterPro" id="IPR027417">
    <property type="entry name" value="P-loop_NTPase"/>
</dbReference>
<dbReference type="GO" id="GO:0016887">
    <property type="term" value="F:ATP hydrolysis activity"/>
    <property type="evidence" value="ECO:0007669"/>
    <property type="project" value="InterPro"/>
</dbReference>
<dbReference type="PROSITE" id="PS00211">
    <property type="entry name" value="ABC_TRANSPORTER_1"/>
    <property type="match status" value="1"/>
</dbReference>
<dbReference type="KEGG" id="acr:Acry_0213"/>
<organism evidence="8 9">
    <name type="scientific">Acidiphilium cryptum (strain JF-5)</name>
    <dbReference type="NCBI Taxonomy" id="349163"/>
    <lineage>
        <taxon>Bacteria</taxon>
        <taxon>Pseudomonadati</taxon>
        <taxon>Pseudomonadota</taxon>
        <taxon>Alphaproteobacteria</taxon>
        <taxon>Acetobacterales</taxon>
        <taxon>Acidocellaceae</taxon>
        <taxon>Acidiphilium</taxon>
    </lineage>
</organism>
<dbReference type="EMBL" id="CP000697">
    <property type="protein sequence ID" value="ABQ29441.1"/>
    <property type="molecule type" value="Genomic_DNA"/>
</dbReference>
<keyword evidence="4" id="KW-0067">ATP-binding</keyword>
<gene>
    <name evidence="8" type="ordered locus">Acry_0213</name>
</gene>
<dbReference type="InterPro" id="IPR017871">
    <property type="entry name" value="ABC_transporter-like_CS"/>
</dbReference>
<dbReference type="GO" id="GO:0022857">
    <property type="term" value="F:transmembrane transporter activity"/>
    <property type="evidence" value="ECO:0007669"/>
    <property type="project" value="InterPro"/>
</dbReference>
<dbReference type="NCBIfam" id="NF010061">
    <property type="entry name" value="PRK13538.1"/>
    <property type="match status" value="1"/>
</dbReference>
<keyword evidence="2" id="KW-0547">Nucleotide-binding</keyword>
<dbReference type="InterPro" id="IPR005895">
    <property type="entry name" value="ABC_transptr_haem_export_CcmA"/>
</dbReference>
<keyword evidence="3" id="KW-0201">Cytochrome c-type biogenesis</keyword>
<dbReference type="HOGENOM" id="CLU_000604_1_2_5"/>
<dbReference type="PANTHER" id="PTHR43499:SF1">
    <property type="entry name" value="ABC TRANSPORTER I FAMILY MEMBER 1"/>
    <property type="match status" value="1"/>
</dbReference>
<dbReference type="Proteomes" id="UP000000245">
    <property type="component" value="Chromosome"/>
</dbReference>
<keyword evidence="1" id="KW-0813">Transport</keyword>
<dbReference type="AlphaFoldDB" id="A5FV09"/>
<dbReference type="InterPro" id="IPR003439">
    <property type="entry name" value="ABC_transporter-like_ATP-bd"/>
</dbReference>
<dbReference type="GO" id="GO:0005524">
    <property type="term" value="F:ATP binding"/>
    <property type="evidence" value="ECO:0007669"/>
    <property type="project" value="UniProtKB-KW"/>
</dbReference>
<protein>
    <submittedName>
        <fullName evidence="8">Heme exporter protein CcmA</fullName>
    </submittedName>
</protein>
<dbReference type="NCBIfam" id="TIGR01189">
    <property type="entry name" value="ccmA"/>
    <property type="match status" value="1"/>
</dbReference>
<dbReference type="eggNOG" id="COG4133">
    <property type="taxonomic scope" value="Bacteria"/>
</dbReference>
<dbReference type="SMART" id="SM00382">
    <property type="entry name" value="AAA"/>
    <property type="match status" value="1"/>
</dbReference>
<keyword evidence="5" id="KW-1278">Translocase</keyword>
<dbReference type="Pfam" id="PF00005">
    <property type="entry name" value="ABC_tran"/>
    <property type="match status" value="1"/>
</dbReference>
<keyword evidence="9" id="KW-1185">Reference proteome</keyword>
<feature type="domain" description="ABC transporter" evidence="7">
    <location>
        <begin position="31"/>
        <end position="230"/>
    </location>
</feature>
<dbReference type="InterPro" id="IPR003593">
    <property type="entry name" value="AAA+_ATPase"/>
</dbReference>
<accession>A5FV09</accession>
<evidence type="ECO:0000256" key="1">
    <source>
        <dbReference type="ARBA" id="ARBA00022448"/>
    </source>
</evidence>
<dbReference type="Gene3D" id="3.40.50.300">
    <property type="entry name" value="P-loop containing nucleotide triphosphate hydrolases"/>
    <property type="match status" value="1"/>
</dbReference>
<sequence>MRCAAAKPGFAPLKSRCGARVHVPRRSLAMLEAKGLAAIRGERLVFRDISFRLERGGALVLVGPNGAGKSSLIRLLAGLTPPAAGEFVWDGENALDDPPLHATRLCFVGHMDAIKPGLSVAENLGLDRKRQRENVLTALASVDLERFADLPARLLSSGQRRRLALARLALSDAPLWLLDEPTTGLDAASVRRLEANIAAHRDRGGMVIAATHLPLDLPGAIPFDLAKAAA</sequence>
<proteinExistence type="predicted"/>
<keyword evidence="6" id="KW-0472">Membrane</keyword>
<evidence type="ECO:0000313" key="9">
    <source>
        <dbReference type="Proteomes" id="UP000000245"/>
    </source>
</evidence>
<dbReference type="PANTHER" id="PTHR43499">
    <property type="entry name" value="ABC TRANSPORTER I FAMILY MEMBER 1"/>
    <property type="match status" value="1"/>
</dbReference>
<evidence type="ECO:0000259" key="7">
    <source>
        <dbReference type="PROSITE" id="PS50893"/>
    </source>
</evidence>
<dbReference type="STRING" id="349163.Acry_0213"/>
<evidence type="ECO:0000256" key="2">
    <source>
        <dbReference type="ARBA" id="ARBA00022741"/>
    </source>
</evidence>